<keyword evidence="6" id="KW-1185">Reference proteome</keyword>
<accession>A0A8J8SE09</accession>
<proteinExistence type="predicted"/>
<dbReference type="InterPro" id="IPR029016">
    <property type="entry name" value="GAF-like_dom_sf"/>
</dbReference>
<dbReference type="InterPro" id="IPR016032">
    <property type="entry name" value="Sig_transdc_resp-reg_C-effctor"/>
</dbReference>
<evidence type="ECO:0000256" key="3">
    <source>
        <dbReference type="ARBA" id="ARBA00023163"/>
    </source>
</evidence>
<dbReference type="Pfam" id="PF00196">
    <property type="entry name" value="GerE"/>
    <property type="match status" value="1"/>
</dbReference>
<dbReference type="RefSeq" id="WP_212691329.1">
    <property type="nucleotide sequence ID" value="NZ_CP058561.1"/>
</dbReference>
<dbReference type="PROSITE" id="PS00622">
    <property type="entry name" value="HTH_LUXR_1"/>
    <property type="match status" value="1"/>
</dbReference>
<evidence type="ECO:0000259" key="4">
    <source>
        <dbReference type="PROSITE" id="PS50043"/>
    </source>
</evidence>
<dbReference type="InterPro" id="IPR036388">
    <property type="entry name" value="WH-like_DNA-bd_sf"/>
</dbReference>
<dbReference type="InterPro" id="IPR000792">
    <property type="entry name" value="Tscrpt_reg_LuxR_C"/>
</dbReference>
<keyword evidence="1" id="KW-0805">Transcription regulation</keyword>
<dbReference type="PANTHER" id="PTHR44688:SF16">
    <property type="entry name" value="DNA-BINDING TRANSCRIPTIONAL ACTIVATOR DEVR_DOSR"/>
    <property type="match status" value="1"/>
</dbReference>
<dbReference type="PROSITE" id="PS50043">
    <property type="entry name" value="HTH_LUXR_2"/>
    <property type="match status" value="1"/>
</dbReference>
<dbReference type="SUPFAM" id="SSF55781">
    <property type="entry name" value="GAF domain-like"/>
    <property type="match status" value="1"/>
</dbReference>
<keyword evidence="3" id="KW-0804">Transcription</keyword>
<dbReference type="GO" id="GO:0006355">
    <property type="term" value="P:regulation of DNA-templated transcription"/>
    <property type="evidence" value="ECO:0007669"/>
    <property type="project" value="InterPro"/>
</dbReference>
<evidence type="ECO:0000256" key="2">
    <source>
        <dbReference type="ARBA" id="ARBA00023125"/>
    </source>
</evidence>
<protein>
    <submittedName>
        <fullName evidence="5">Response regulator transcription factor</fullName>
    </submittedName>
</protein>
<evidence type="ECO:0000256" key="1">
    <source>
        <dbReference type="ARBA" id="ARBA00023015"/>
    </source>
</evidence>
<dbReference type="GO" id="GO:0003677">
    <property type="term" value="F:DNA binding"/>
    <property type="evidence" value="ECO:0007669"/>
    <property type="project" value="UniProtKB-KW"/>
</dbReference>
<dbReference type="AlphaFoldDB" id="A0A8J8SE09"/>
<sequence length="361" mass="43085">MLNKNDLNKLLDFTLEIQNIDYDFRQKTLNMISELFNYDNMNFFFYDLDRNDINLCNPISTKTVEKAMNSYIKHYFYKDIFHKAYSSSLNNNLYHNKVITVKDLMSSYNFTQSEYYNDFLRYYDWDNQIVLPLNYNNRQLGVIAILKQDGQNDVTTYEYCLLSKINEIITQSLNMYLKEFESNQEANIFKSSYSVIPTGLMILNYQFSHIYTNDTAKEYCKIISENRNYFSPTKNEYINKIVDLLTSDYHKNNNNEINIDSYTFKIYPFIVSSTYHTIETMYTIYITEDEQPEKIHEKKLINYKLTKRELEIINLLLKGLTNTEIADQLFLSSHTIRTHIQNIYAKMDVNNRTALLYKLNS</sequence>
<evidence type="ECO:0000313" key="5">
    <source>
        <dbReference type="EMBL" id="QUH31269.1"/>
    </source>
</evidence>
<organism evidence="5 6">
    <name type="scientific">Vallitalea guaymasensis</name>
    <dbReference type="NCBI Taxonomy" id="1185412"/>
    <lineage>
        <taxon>Bacteria</taxon>
        <taxon>Bacillati</taxon>
        <taxon>Bacillota</taxon>
        <taxon>Clostridia</taxon>
        <taxon>Lachnospirales</taxon>
        <taxon>Vallitaleaceae</taxon>
        <taxon>Vallitalea</taxon>
    </lineage>
</organism>
<dbReference type="CDD" id="cd06170">
    <property type="entry name" value="LuxR_C_like"/>
    <property type="match status" value="1"/>
</dbReference>
<dbReference type="SUPFAM" id="SSF46894">
    <property type="entry name" value="C-terminal effector domain of the bipartite response regulators"/>
    <property type="match status" value="1"/>
</dbReference>
<feature type="domain" description="HTH luxR-type" evidence="4">
    <location>
        <begin position="297"/>
        <end position="361"/>
    </location>
</feature>
<dbReference type="PANTHER" id="PTHR44688">
    <property type="entry name" value="DNA-BINDING TRANSCRIPTIONAL ACTIVATOR DEVR_DOSR"/>
    <property type="match status" value="1"/>
</dbReference>
<evidence type="ECO:0000313" key="6">
    <source>
        <dbReference type="Proteomes" id="UP000677305"/>
    </source>
</evidence>
<dbReference type="SMART" id="SM00421">
    <property type="entry name" value="HTH_LUXR"/>
    <property type="match status" value="1"/>
</dbReference>
<dbReference type="EMBL" id="CP058561">
    <property type="protein sequence ID" value="QUH31269.1"/>
    <property type="molecule type" value="Genomic_DNA"/>
</dbReference>
<name>A0A8J8SE09_9FIRM</name>
<dbReference type="Gene3D" id="3.30.450.40">
    <property type="match status" value="1"/>
</dbReference>
<dbReference type="KEGG" id="vgu:HYG85_21010"/>
<keyword evidence="2" id="KW-0238">DNA-binding</keyword>
<gene>
    <name evidence="5" type="ORF">HYG85_21010</name>
</gene>
<dbReference type="Gene3D" id="1.10.10.10">
    <property type="entry name" value="Winged helix-like DNA-binding domain superfamily/Winged helix DNA-binding domain"/>
    <property type="match status" value="1"/>
</dbReference>
<reference evidence="5 6" key="1">
    <citation type="submission" date="2020-07" db="EMBL/GenBank/DDBJ databases">
        <title>Vallitalea guaymasensis genome.</title>
        <authorList>
            <person name="Postec A."/>
        </authorList>
    </citation>
    <scope>NUCLEOTIDE SEQUENCE [LARGE SCALE GENOMIC DNA]</scope>
    <source>
        <strain evidence="5 6">Ra1766G1</strain>
    </source>
</reference>
<dbReference type="PRINTS" id="PR00038">
    <property type="entry name" value="HTHLUXR"/>
</dbReference>
<dbReference type="Proteomes" id="UP000677305">
    <property type="component" value="Chromosome"/>
</dbReference>